<proteinExistence type="inferred from homology"/>
<evidence type="ECO:0000256" key="14">
    <source>
        <dbReference type="ARBA" id="ARBA00022946"/>
    </source>
</evidence>
<dbReference type="STRING" id="400727.A0A2T7NBA3"/>
<comment type="caution">
    <text evidence="21">The sequence shown here is derived from an EMBL/GenBank/DDBJ whole genome shotgun (WGS) entry which is preliminary data.</text>
</comment>
<dbReference type="Gene3D" id="3.40.390.10">
    <property type="entry name" value="Collagenase (Catalytic Domain)"/>
    <property type="match status" value="1"/>
</dbReference>
<dbReference type="GO" id="GO:0003729">
    <property type="term" value="F:mRNA binding"/>
    <property type="evidence" value="ECO:0007669"/>
    <property type="project" value="TreeGrafter"/>
</dbReference>
<dbReference type="CDD" id="cd06457">
    <property type="entry name" value="M3A_MIP"/>
    <property type="match status" value="1"/>
</dbReference>
<evidence type="ECO:0000259" key="19">
    <source>
        <dbReference type="Pfam" id="PF01432"/>
    </source>
</evidence>
<evidence type="ECO:0000256" key="17">
    <source>
        <dbReference type="RuleBase" id="RU003435"/>
    </source>
</evidence>
<dbReference type="InterPro" id="IPR024079">
    <property type="entry name" value="MetalloPept_cat_dom_sf"/>
</dbReference>
<comment type="similarity">
    <text evidence="3">Belongs to the WD repeat EIF2A family.</text>
</comment>
<comment type="subcellular location">
    <subcellularLocation>
        <location evidence="2">Mitochondrion</location>
    </subcellularLocation>
</comment>
<evidence type="ECO:0000256" key="11">
    <source>
        <dbReference type="ARBA" id="ARBA00022833"/>
    </source>
</evidence>
<dbReference type="GO" id="GO:0022627">
    <property type="term" value="C:cytosolic small ribosomal subunit"/>
    <property type="evidence" value="ECO:0007669"/>
    <property type="project" value="TreeGrafter"/>
</dbReference>
<keyword evidence="6" id="KW-0853">WD repeat</keyword>
<dbReference type="Proteomes" id="UP000245119">
    <property type="component" value="Linkage Group LG14"/>
</dbReference>
<comment type="cofactor">
    <cofactor evidence="17">
        <name>Zn(2+)</name>
        <dbReference type="ChEBI" id="CHEBI:29105"/>
    </cofactor>
    <text evidence="17">Binds 1 zinc ion.</text>
</comment>
<keyword evidence="15 17" id="KW-0482">Metalloprotease</keyword>
<dbReference type="GO" id="GO:0006417">
    <property type="term" value="P:regulation of translation"/>
    <property type="evidence" value="ECO:0007669"/>
    <property type="project" value="UniProtKB-KW"/>
</dbReference>
<dbReference type="SUPFAM" id="SSF55486">
    <property type="entry name" value="Metalloproteases ('zincins'), catalytic domain"/>
    <property type="match status" value="1"/>
</dbReference>
<feature type="region of interest" description="Disordered" evidence="18">
    <location>
        <begin position="1092"/>
        <end position="1198"/>
    </location>
</feature>
<dbReference type="AlphaFoldDB" id="A0A2T7NBA3"/>
<keyword evidence="10 17" id="KW-0378">Hydrolase</keyword>
<evidence type="ECO:0000256" key="1">
    <source>
        <dbReference type="ARBA" id="ARBA00003993"/>
    </source>
</evidence>
<keyword evidence="16" id="KW-0496">Mitochondrion</keyword>
<evidence type="ECO:0000256" key="16">
    <source>
        <dbReference type="ARBA" id="ARBA00023128"/>
    </source>
</evidence>
<dbReference type="GO" id="GO:0043022">
    <property type="term" value="F:ribosome binding"/>
    <property type="evidence" value="ECO:0007669"/>
    <property type="project" value="TreeGrafter"/>
</dbReference>
<keyword evidence="13" id="KW-0648">Protein biosynthesis</keyword>
<evidence type="ECO:0000256" key="5">
    <source>
        <dbReference type="ARBA" id="ARBA00022540"/>
    </source>
</evidence>
<dbReference type="Gene3D" id="1.10.1370.10">
    <property type="entry name" value="Neurolysin, domain 3"/>
    <property type="match status" value="1"/>
</dbReference>
<keyword evidence="14" id="KW-0809">Transit peptide</keyword>
<dbReference type="Gene3D" id="2.130.10.10">
    <property type="entry name" value="YVTN repeat-like/Quinoprotein amine dehydrogenase"/>
    <property type="match status" value="2"/>
</dbReference>
<dbReference type="OrthoDB" id="17530at2759"/>
<evidence type="ECO:0000256" key="6">
    <source>
        <dbReference type="ARBA" id="ARBA00022574"/>
    </source>
</evidence>
<evidence type="ECO:0000256" key="12">
    <source>
        <dbReference type="ARBA" id="ARBA00022845"/>
    </source>
</evidence>
<keyword evidence="5" id="KW-0396">Initiation factor</keyword>
<keyword evidence="8 17" id="KW-0479">Metal-binding</keyword>
<dbReference type="GO" id="GO:0004222">
    <property type="term" value="F:metalloendopeptidase activity"/>
    <property type="evidence" value="ECO:0007669"/>
    <property type="project" value="InterPro"/>
</dbReference>
<evidence type="ECO:0000313" key="21">
    <source>
        <dbReference type="EMBL" id="PVD18456.1"/>
    </source>
</evidence>
<feature type="domain" description="Translation initiation factor beta propellor-like" evidence="20">
    <location>
        <begin position="873"/>
        <end position="1073"/>
    </location>
</feature>
<evidence type="ECO:0000256" key="13">
    <source>
        <dbReference type="ARBA" id="ARBA00022917"/>
    </source>
</evidence>
<comment type="similarity">
    <text evidence="17">Belongs to the peptidase M3 family.</text>
</comment>
<dbReference type="GO" id="GO:0006508">
    <property type="term" value="P:proteolysis"/>
    <property type="evidence" value="ECO:0007669"/>
    <property type="project" value="UniProtKB-KW"/>
</dbReference>
<evidence type="ECO:0000256" key="8">
    <source>
        <dbReference type="ARBA" id="ARBA00022723"/>
    </source>
</evidence>
<dbReference type="InterPro" id="IPR011387">
    <property type="entry name" value="TIF2A"/>
</dbReference>
<dbReference type="InterPro" id="IPR013979">
    <property type="entry name" value="TIF_beta_prop-like"/>
</dbReference>
<reference evidence="21 22" key="1">
    <citation type="submission" date="2018-04" db="EMBL/GenBank/DDBJ databases">
        <title>The genome of golden apple snail Pomacea canaliculata provides insight into stress tolerance and invasive adaptation.</title>
        <authorList>
            <person name="Liu C."/>
            <person name="Liu B."/>
            <person name="Ren Y."/>
            <person name="Zhang Y."/>
            <person name="Wang H."/>
            <person name="Li S."/>
            <person name="Jiang F."/>
            <person name="Yin L."/>
            <person name="Zhang G."/>
            <person name="Qian W."/>
            <person name="Fan W."/>
        </authorList>
    </citation>
    <scope>NUCLEOTIDE SEQUENCE [LARGE SCALE GENOMIC DNA]</scope>
    <source>
        <strain evidence="21">SZHN2017</strain>
        <tissue evidence="21">Muscle</tissue>
    </source>
</reference>
<keyword evidence="22" id="KW-1185">Reference proteome</keyword>
<dbReference type="EMBL" id="PZQS01000014">
    <property type="protein sequence ID" value="PVD18456.1"/>
    <property type="molecule type" value="Genomic_DNA"/>
</dbReference>
<dbReference type="InterPro" id="IPR033851">
    <property type="entry name" value="M3A_MIP"/>
</dbReference>
<evidence type="ECO:0000259" key="20">
    <source>
        <dbReference type="Pfam" id="PF08662"/>
    </source>
</evidence>
<protein>
    <recommendedName>
        <fullName evidence="4">Eukaryotic translation initiation factor 2A</fullName>
    </recommendedName>
</protein>
<evidence type="ECO:0000256" key="4">
    <source>
        <dbReference type="ARBA" id="ARBA00013819"/>
    </source>
</evidence>
<feature type="compositionally biased region" description="Polar residues" evidence="18">
    <location>
        <begin position="1179"/>
        <end position="1189"/>
    </location>
</feature>
<dbReference type="InterPro" id="IPR024077">
    <property type="entry name" value="Neurolysin/TOP_dom2"/>
</dbReference>
<evidence type="ECO:0000256" key="9">
    <source>
        <dbReference type="ARBA" id="ARBA00022737"/>
    </source>
</evidence>
<evidence type="ECO:0000256" key="10">
    <source>
        <dbReference type="ARBA" id="ARBA00022801"/>
    </source>
</evidence>
<gene>
    <name evidence="21" type="ORF">C0Q70_21005</name>
</gene>
<dbReference type="GO" id="GO:0003743">
    <property type="term" value="F:translation initiation factor activity"/>
    <property type="evidence" value="ECO:0007669"/>
    <property type="project" value="UniProtKB-KW"/>
</dbReference>
<evidence type="ECO:0000256" key="15">
    <source>
        <dbReference type="ARBA" id="ARBA00023049"/>
    </source>
</evidence>
<dbReference type="FunFam" id="3.40.390.10:FF:000013">
    <property type="entry name" value="Mitochondrial intermediate peptidase"/>
    <property type="match status" value="1"/>
</dbReference>
<name>A0A2T7NBA3_POMCA</name>
<dbReference type="Pfam" id="PF08662">
    <property type="entry name" value="eIF2A"/>
    <property type="match status" value="1"/>
</dbReference>
<keyword evidence="9" id="KW-0677">Repeat</keyword>
<feature type="compositionally biased region" description="Basic and acidic residues" evidence="18">
    <location>
        <begin position="1158"/>
        <end position="1177"/>
    </location>
</feature>
<feature type="compositionally biased region" description="Basic residues" evidence="18">
    <location>
        <begin position="1145"/>
        <end position="1157"/>
    </location>
</feature>
<dbReference type="PANTHER" id="PTHR13227">
    <property type="entry name" value="EUKARYOTIC TRANSLATION INITIATION FACTOR 2A"/>
    <property type="match status" value="1"/>
</dbReference>
<evidence type="ECO:0000256" key="7">
    <source>
        <dbReference type="ARBA" id="ARBA00022670"/>
    </source>
</evidence>
<dbReference type="Pfam" id="PF01432">
    <property type="entry name" value="Peptidase_M3"/>
    <property type="match status" value="1"/>
</dbReference>
<dbReference type="GO" id="GO:0005739">
    <property type="term" value="C:mitochondrion"/>
    <property type="evidence" value="ECO:0007669"/>
    <property type="project" value="UniProtKB-SubCell"/>
</dbReference>
<sequence>MEFGCTCICRLQLRSSFARRVSTVSHLAAAFNTKPQRKLNLSLRRSDSGLFLIPELQDYSGFYILQQKTNDDVESLVKEATSSQRTRNMVAIFDQLSDSLCRVADMAQHKHFHPQCAKECLENGDILPMDGIDRRVAELFMFDFEQSGIHLEESKRQRFVELNESILMLGSYFQQGTQKATSVSKSQLPEGLRHVFGIDGDNVMVAGLFSDHFSDLVREVAYKVFLHPDSHQEQLLTALLSARHQLAHLVGFDTYAHRANRGTMMESPAWLIKLGSFTQRVLAWDPPYYSALGRQKKCIVAASDIAPYLSLGCVMSGLDNLFSSLWDVKLQTQEMVPGESWHFDVHKLAVVHKTEGILGYIYCDFFERPGKTNQDCHFTIQGGRLREDGQYQLPIVVLQLNLPYPQGNTPTLLTPGMMENLFHEFGHAMHSMLGRTKYQHITGTRCPTDFAEVPSVLMEFFASDPRVISSFAQHYKTGEPLNETVIKDMCAAKRLFQACDLQQQTFYSALDQVYHGPHPLSGPSTTAVLADVQARYSSVPFVPNTAWQLRFGHLVGYGARYYAYLISRAVAAKLWHSCFQNDPFDKTMGTRYREEMLQHGGGRHPRELVQGMLGHTPTVENLVDSLIYDLDINSQFLCGLYFSNISDVALRDMTRSIEADNMAASFALRGSEGVKIFRGPPNHDPVSVHVCDESKTCKAMAFSSDGRFFAWANIECVFIMDAEKLTVCHQLNQPKVTNLMLSPRGNTLVTLGPYFAPDRGGGEPNLLFWNVQTGAIVKSYTFKKSYNWEPKWSGDDEVCAVCINNELHFYEKNNFEILANKLHLQKVTGFCMAEGTAPYMVSVYVAGAKGQPSFVRVYQYPNFGGQTAAIANKSFYKADRVHMYWNKAGTGLVILTSTESSDSSYYGEQGLHYIGVGAGESCLVPLAKNGPVYSVMWSPLNTEFCVVYGYMPSKATLFNLKCEPIFDFGTGPRNHCFYNPHGNNILKSWPLLCLSGFGNLAGHVEFWDVKQHKQISQFKAADTTSFLWSPDGEHILTATTAPRLRVNNGYKLWHYTGSLLATEPVASGNELWEATWRPAAFSEKPVRYKPAEPGLAMPEAQKTEAYRPPQARGSDYKPLQLHQYEPASNPKQPQATIMGTDKAVSKNKKKREARKAKSSQEGEAKDQAIPDMTHHAPSDASNPTPTTGNPEVDKKIRNIRKKLQQIEKLKEQLAAGKQLEVNQMEKLKTEDALVKELEDLEIG</sequence>
<dbReference type="InterPro" id="IPR015943">
    <property type="entry name" value="WD40/YVTN_repeat-like_dom_sf"/>
</dbReference>
<feature type="domain" description="Peptidase M3A/M3B catalytic" evidence="19">
    <location>
        <begin position="280"/>
        <end position="624"/>
    </location>
</feature>
<keyword evidence="12" id="KW-0810">Translation regulation</keyword>
<dbReference type="InterPro" id="IPR001567">
    <property type="entry name" value="Pept_M3A_M3B_dom"/>
</dbReference>
<comment type="function">
    <text evidence="1">Functions in the early steps of protein synthesis of a small number of specific mRNAs. Acts by directing the binding of methionyl-tRNAi to 40S ribosomal subunits. In contrast to the eIF-2 complex, it binds methionyl-tRNAi to 40S subunits in a codon-dependent manner, whereas the eIF-2 complex binds methionyl-tRNAi to 40S subunits in a GTP-dependent manner.</text>
</comment>
<dbReference type="SUPFAM" id="SSF82171">
    <property type="entry name" value="DPP6 N-terminal domain-like"/>
    <property type="match status" value="1"/>
</dbReference>
<organism evidence="21 22">
    <name type="scientific">Pomacea canaliculata</name>
    <name type="common">Golden apple snail</name>
    <dbReference type="NCBI Taxonomy" id="400727"/>
    <lineage>
        <taxon>Eukaryota</taxon>
        <taxon>Metazoa</taxon>
        <taxon>Spiralia</taxon>
        <taxon>Lophotrochozoa</taxon>
        <taxon>Mollusca</taxon>
        <taxon>Gastropoda</taxon>
        <taxon>Caenogastropoda</taxon>
        <taxon>Architaenioglossa</taxon>
        <taxon>Ampullarioidea</taxon>
        <taxon>Ampullariidae</taxon>
        <taxon>Pomacea</taxon>
    </lineage>
</organism>
<evidence type="ECO:0000256" key="3">
    <source>
        <dbReference type="ARBA" id="ARBA00009573"/>
    </source>
</evidence>
<dbReference type="GO" id="GO:0046872">
    <property type="term" value="F:metal ion binding"/>
    <property type="evidence" value="ECO:0007669"/>
    <property type="project" value="UniProtKB-UniRule"/>
</dbReference>
<evidence type="ECO:0000313" key="22">
    <source>
        <dbReference type="Proteomes" id="UP000245119"/>
    </source>
</evidence>
<evidence type="ECO:0000256" key="2">
    <source>
        <dbReference type="ARBA" id="ARBA00004173"/>
    </source>
</evidence>
<dbReference type="GO" id="GO:0000049">
    <property type="term" value="F:tRNA binding"/>
    <property type="evidence" value="ECO:0007669"/>
    <property type="project" value="TreeGrafter"/>
</dbReference>
<keyword evidence="11 17" id="KW-0862">Zinc</keyword>
<keyword evidence="7 17" id="KW-0645">Protease</keyword>
<dbReference type="PANTHER" id="PTHR13227:SF0">
    <property type="entry name" value="EUKARYOTIC TRANSLATION INITIATION FACTOR 2A"/>
    <property type="match status" value="1"/>
</dbReference>
<evidence type="ECO:0000256" key="18">
    <source>
        <dbReference type="SAM" id="MobiDB-lite"/>
    </source>
</evidence>
<accession>A0A2T7NBA3</accession>